<evidence type="ECO:0000256" key="1">
    <source>
        <dbReference type="ARBA" id="ARBA00022737"/>
    </source>
</evidence>
<dbReference type="InterPro" id="IPR002048">
    <property type="entry name" value="EF_hand_dom"/>
</dbReference>
<dbReference type="CDD" id="cd00051">
    <property type="entry name" value="EFh"/>
    <property type="match status" value="1"/>
</dbReference>
<dbReference type="PANTHER" id="PTHR23048:SF0">
    <property type="entry name" value="CALMODULIN LIKE 3"/>
    <property type="match status" value="1"/>
</dbReference>
<dbReference type="Gene3D" id="1.10.238.10">
    <property type="entry name" value="EF-hand"/>
    <property type="match status" value="2"/>
</dbReference>
<keyword evidence="2" id="KW-0514">Muscle protein</keyword>
<dbReference type="InterPro" id="IPR050230">
    <property type="entry name" value="CALM/Myosin/TropC-like"/>
</dbReference>
<dbReference type="GO" id="GO:0016460">
    <property type="term" value="C:myosin II complex"/>
    <property type="evidence" value="ECO:0007669"/>
    <property type="project" value="TreeGrafter"/>
</dbReference>
<evidence type="ECO:0000313" key="4">
    <source>
        <dbReference type="EMBL" id="CAL1544412.1"/>
    </source>
</evidence>
<organism evidence="4 5">
    <name type="scientific">Lymnaea stagnalis</name>
    <name type="common">Great pond snail</name>
    <name type="synonym">Helix stagnalis</name>
    <dbReference type="NCBI Taxonomy" id="6523"/>
    <lineage>
        <taxon>Eukaryota</taxon>
        <taxon>Metazoa</taxon>
        <taxon>Spiralia</taxon>
        <taxon>Lophotrochozoa</taxon>
        <taxon>Mollusca</taxon>
        <taxon>Gastropoda</taxon>
        <taxon>Heterobranchia</taxon>
        <taxon>Euthyneura</taxon>
        <taxon>Panpulmonata</taxon>
        <taxon>Hygrophila</taxon>
        <taxon>Lymnaeoidea</taxon>
        <taxon>Lymnaeidae</taxon>
        <taxon>Lymnaea</taxon>
    </lineage>
</organism>
<reference evidence="4 5" key="1">
    <citation type="submission" date="2024-04" db="EMBL/GenBank/DDBJ databases">
        <authorList>
            <consortium name="Genoscope - CEA"/>
            <person name="William W."/>
        </authorList>
    </citation>
    <scope>NUCLEOTIDE SEQUENCE [LARGE SCALE GENOMIC DNA]</scope>
</reference>
<dbReference type="GO" id="GO:0005509">
    <property type="term" value="F:calcium ion binding"/>
    <property type="evidence" value="ECO:0007669"/>
    <property type="project" value="InterPro"/>
</dbReference>
<dbReference type="SUPFAM" id="SSF47473">
    <property type="entry name" value="EF-hand"/>
    <property type="match status" value="1"/>
</dbReference>
<dbReference type="PANTHER" id="PTHR23048">
    <property type="entry name" value="MYOSIN LIGHT CHAIN 1, 3"/>
    <property type="match status" value="1"/>
</dbReference>
<dbReference type="EMBL" id="CAXITT010000619">
    <property type="protein sequence ID" value="CAL1544412.1"/>
    <property type="molecule type" value="Genomic_DNA"/>
</dbReference>
<dbReference type="InterPro" id="IPR011992">
    <property type="entry name" value="EF-hand-dom_pair"/>
</dbReference>
<dbReference type="PROSITE" id="PS50222">
    <property type="entry name" value="EF_HAND_2"/>
    <property type="match status" value="1"/>
</dbReference>
<dbReference type="AlphaFoldDB" id="A0AAV2ICV3"/>
<dbReference type="FunFam" id="1.10.238.10:FF:000001">
    <property type="entry name" value="Calmodulin 1"/>
    <property type="match status" value="1"/>
</dbReference>
<dbReference type="Pfam" id="PF13499">
    <property type="entry name" value="EF-hand_7"/>
    <property type="match status" value="1"/>
</dbReference>
<proteinExistence type="predicted"/>
<comment type="caution">
    <text evidence="4">The sequence shown here is derived from an EMBL/GenBank/DDBJ whole genome shotgun (WGS) entry which is preliminary data.</text>
</comment>
<name>A0AAV2ICV3_LYMST</name>
<keyword evidence="5" id="KW-1185">Reference proteome</keyword>
<sequence>MAHYFSENQIDAFKECFFFHARKGYITSEGDLSIIIRSLNYCVTKDEVHTYFSKAAAADDGRIDFASFLNIMHNHSLVENKQKELKAALVAQDRDRRGYLNASELRHILTNIGEKLSPKEVDSLFREAGVQATGQVNIASFVDTIMTPQADY</sequence>
<gene>
    <name evidence="4" type="ORF">GSLYS_00017925001</name>
</gene>
<accession>A0AAV2ICV3</accession>
<evidence type="ECO:0000256" key="2">
    <source>
        <dbReference type="ARBA" id="ARBA00023179"/>
    </source>
</evidence>
<evidence type="ECO:0000313" key="5">
    <source>
        <dbReference type="Proteomes" id="UP001497497"/>
    </source>
</evidence>
<evidence type="ECO:0000259" key="3">
    <source>
        <dbReference type="PROSITE" id="PS50222"/>
    </source>
</evidence>
<feature type="domain" description="EF-hand" evidence="3">
    <location>
        <begin position="80"/>
        <end position="115"/>
    </location>
</feature>
<dbReference type="Proteomes" id="UP001497497">
    <property type="component" value="Unassembled WGS sequence"/>
</dbReference>
<protein>
    <recommendedName>
        <fullName evidence="3">EF-hand domain-containing protein</fullName>
    </recommendedName>
</protein>
<keyword evidence="1" id="KW-0677">Repeat</keyword>